<proteinExistence type="predicted"/>
<dbReference type="EMBL" id="UYRT01005976">
    <property type="protein sequence ID" value="VDK39722.1"/>
    <property type="molecule type" value="Genomic_DNA"/>
</dbReference>
<evidence type="ECO:0000313" key="2">
    <source>
        <dbReference type="EMBL" id="VDK39722.1"/>
    </source>
</evidence>
<name>A0A3P6PRG8_9BILA</name>
<accession>A0A3P6PRG8</accession>
<keyword evidence="3" id="KW-1185">Reference proteome</keyword>
<feature type="domain" description="Vacuolar protein sorting-associated protein 8 central" evidence="1">
    <location>
        <begin position="14"/>
        <end position="62"/>
    </location>
</feature>
<sequence length="96" mass="10554">MENMAGFVDSEVLSDCEIAQGNKLLLYIQCCLSGRAYPIGSLSRELAETLPLQVYRCLIAYKGKDGSSGGIFFFFHKQPLLSIGNKSQQSMPRADS</sequence>
<reference evidence="2 3" key="1">
    <citation type="submission" date="2018-11" db="EMBL/GenBank/DDBJ databases">
        <authorList>
            <consortium name="Pathogen Informatics"/>
        </authorList>
    </citation>
    <scope>NUCLEOTIDE SEQUENCE [LARGE SCALE GENOMIC DNA]</scope>
</reference>
<dbReference type="Proteomes" id="UP000271098">
    <property type="component" value="Unassembled WGS sequence"/>
</dbReference>
<dbReference type="Pfam" id="PF12816">
    <property type="entry name" value="TPR_Vps8"/>
    <property type="match status" value="1"/>
</dbReference>
<gene>
    <name evidence="2" type="ORF">GPUH_LOCUS3472</name>
</gene>
<dbReference type="InterPro" id="IPR025941">
    <property type="entry name" value="Vps8_central_dom"/>
</dbReference>
<dbReference type="AlphaFoldDB" id="A0A3P6PRG8"/>
<evidence type="ECO:0000259" key="1">
    <source>
        <dbReference type="Pfam" id="PF12816"/>
    </source>
</evidence>
<protein>
    <recommendedName>
        <fullName evidence="1">Vacuolar protein sorting-associated protein 8 central domain-containing protein</fullName>
    </recommendedName>
</protein>
<organism evidence="2 3">
    <name type="scientific">Gongylonema pulchrum</name>
    <dbReference type="NCBI Taxonomy" id="637853"/>
    <lineage>
        <taxon>Eukaryota</taxon>
        <taxon>Metazoa</taxon>
        <taxon>Ecdysozoa</taxon>
        <taxon>Nematoda</taxon>
        <taxon>Chromadorea</taxon>
        <taxon>Rhabditida</taxon>
        <taxon>Spirurina</taxon>
        <taxon>Spiruromorpha</taxon>
        <taxon>Spiruroidea</taxon>
        <taxon>Gongylonematidae</taxon>
        <taxon>Gongylonema</taxon>
    </lineage>
</organism>
<evidence type="ECO:0000313" key="3">
    <source>
        <dbReference type="Proteomes" id="UP000271098"/>
    </source>
</evidence>
<dbReference type="OrthoDB" id="289913at2759"/>